<evidence type="ECO:0000256" key="3">
    <source>
        <dbReference type="ARBA" id="ARBA00022664"/>
    </source>
</evidence>
<evidence type="ECO:0000313" key="10">
    <source>
        <dbReference type="EMBL" id="VVC26786.1"/>
    </source>
</evidence>
<dbReference type="GO" id="GO:0005847">
    <property type="term" value="C:mRNA cleavage and polyadenylation specificity factor complex"/>
    <property type="evidence" value="ECO:0007669"/>
    <property type="project" value="InterPro"/>
</dbReference>
<evidence type="ECO:0000259" key="9">
    <source>
        <dbReference type="SMART" id="SM01027"/>
    </source>
</evidence>
<name>A0A5E4M6A8_9HEMI</name>
<dbReference type="FunFam" id="3.60.15.10:FF:000008">
    <property type="entry name" value="Cleavage and polyadenylation specificity factor subunit 2"/>
    <property type="match status" value="1"/>
</dbReference>
<evidence type="ECO:0000256" key="6">
    <source>
        <dbReference type="RuleBase" id="RU365006"/>
    </source>
</evidence>
<evidence type="ECO:0000256" key="5">
    <source>
        <dbReference type="ARBA" id="ARBA00023242"/>
    </source>
</evidence>
<organism evidence="10 11">
    <name type="scientific">Cinara cedri</name>
    <dbReference type="NCBI Taxonomy" id="506608"/>
    <lineage>
        <taxon>Eukaryota</taxon>
        <taxon>Metazoa</taxon>
        <taxon>Ecdysozoa</taxon>
        <taxon>Arthropoda</taxon>
        <taxon>Hexapoda</taxon>
        <taxon>Insecta</taxon>
        <taxon>Pterygota</taxon>
        <taxon>Neoptera</taxon>
        <taxon>Paraneoptera</taxon>
        <taxon>Hemiptera</taxon>
        <taxon>Sternorrhyncha</taxon>
        <taxon>Aphidomorpha</taxon>
        <taxon>Aphidoidea</taxon>
        <taxon>Aphididae</taxon>
        <taxon>Lachninae</taxon>
        <taxon>Cinara</taxon>
    </lineage>
</organism>
<dbReference type="InterPro" id="IPR025069">
    <property type="entry name" value="Cpsf2_C"/>
</dbReference>
<dbReference type="SUPFAM" id="SSF56281">
    <property type="entry name" value="Metallo-hydrolase/oxidoreductase"/>
    <property type="match status" value="1"/>
</dbReference>
<dbReference type="AlphaFoldDB" id="A0A5E4M6A8"/>
<reference evidence="10 11" key="1">
    <citation type="submission" date="2019-08" db="EMBL/GenBank/DDBJ databases">
        <authorList>
            <person name="Alioto T."/>
            <person name="Alioto T."/>
            <person name="Gomez Garrido J."/>
        </authorList>
    </citation>
    <scope>NUCLEOTIDE SEQUENCE [LARGE SCALE GENOMIC DNA]</scope>
</reference>
<evidence type="ECO:0000256" key="4">
    <source>
        <dbReference type="ARBA" id="ARBA00022884"/>
    </source>
</evidence>
<evidence type="ECO:0000313" key="11">
    <source>
        <dbReference type="Proteomes" id="UP000325440"/>
    </source>
</evidence>
<dbReference type="GO" id="GO:0006398">
    <property type="term" value="P:mRNA 3'-end processing by stem-loop binding and cleavage"/>
    <property type="evidence" value="ECO:0007669"/>
    <property type="project" value="InterPro"/>
</dbReference>
<dbReference type="PANTHER" id="PTHR45922:SF1">
    <property type="entry name" value="CLEAVAGE AND POLYADENYLATION SPECIFICITY FACTOR SUBUNIT 2"/>
    <property type="match status" value="1"/>
</dbReference>
<dbReference type="SMART" id="SM01027">
    <property type="entry name" value="Beta-Casp"/>
    <property type="match status" value="1"/>
</dbReference>
<comment type="similarity">
    <text evidence="2 6">Belongs to the metallo-beta-lactamase superfamily. RNA-metabolizing metallo-beta-lactamase-like family. CPSF2/YSH1 subfamily.</text>
</comment>
<dbReference type="InterPro" id="IPR022712">
    <property type="entry name" value="Beta_Casp"/>
</dbReference>
<dbReference type="Pfam" id="PF10996">
    <property type="entry name" value="Beta-Casp"/>
    <property type="match status" value="1"/>
</dbReference>
<dbReference type="InterPro" id="IPR035639">
    <property type="entry name" value="CPSF2_MBL"/>
</dbReference>
<evidence type="ECO:0000256" key="7">
    <source>
        <dbReference type="SAM" id="MobiDB-lite"/>
    </source>
</evidence>
<accession>A0A5E4M6A8</accession>
<sequence length="734" mass="83727">MTSIIKFFTISGAMDESPPCYLLQIDEFKFLLDCGWDERFSMGLINKLKRYIPQIDAVLLTHPDRFHLGALPYLVGKCGLNCPVYATIPVYQMGQMFMYDLHQSLYNVEDFNLFNLDDVDAAFDKVIQVKYNQIVSLKGKGIGLRILAVPAGHMVGGTIWKISKVGEEDIVYAVDFNHKKERHLNGSDLERLGRPSLLILDCFNAAYSQPRRRARDETLMTCILTTLRIKGNVLIAIDTAGRVLELMHMLDQLWRNKESGLSVYSLVFLTNVSYNTVEFAKSQIEWMSDKLMKSFEGARNNPFYFKYVKLCHNMNELNKVPEPKVVLASNADLESGFSREVFLMWAQKAKNSVILTDRTAPGTLARDLIDGGGDRYIKLTVKKRVPLEDEELEQYNNKHKADKMEASKNVQESSDSENDEPIRGEFDLLLASEPIKIKKSSKKELPPMYPCFEEKCKVDPFGEVIKKEDFLKFDAKVEDEINLDEQIKKPDNVDEEIDLCEIPSKCVQYEETIFIAAKVIHIDFEGRSDGESLKQIVLALKPRRLLIIRSPQTSSKIIINFAKVFCDSAVFSPGVGQCLNVTSESHIYQVRLTDELLSTLRFKKGPNGDLAYLNATLKPKEKKSENENAMNVDNVVIPEKMPRIDEPIFTLKPIPVNDTLCRKAIFINRLKLSDFKQILSKNNIPCELSEGVLWCCNRTVCVRRNSSGKVLVEGIISRQYYFIRSLLYSQFIIL</sequence>
<dbReference type="EMBL" id="CABPRJ010000046">
    <property type="protein sequence ID" value="VVC26786.1"/>
    <property type="molecule type" value="Genomic_DNA"/>
</dbReference>
<dbReference type="PANTHER" id="PTHR45922">
    <property type="entry name" value="CLEAVAGE AND POLYADENYLATION SPECIFICITY FACTOR SUBUNIT 2"/>
    <property type="match status" value="1"/>
</dbReference>
<protein>
    <recommendedName>
        <fullName evidence="6">Cleavage and polyadenylation specificity factor subunit 2</fullName>
    </recommendedName>
    <alternativeName>
        <fullName evidence="6">Cleavage and polyadenylation specificity factor 100 kDa subunit</fullName>
    </alternativeName>
</protein>
<dbReference type="CDD" id="cd16293">
    <property type="entry name" value="CPSF2-like_MBL-fold"/>
    <property type="match status" value="1"/>
</dbReference>
<dbReference type="InterPro" id="IPR027075">
    <property type="entry name" value="CPSF2"/>
</dbReference>
<keyword evidence="4 6" id="KW-0694">RNA-binding</keyword>
<dbReference type="Pfam" id="PF16661">
    <property type="entry name" value="Lactamase_B_6"/>
    <property type="match status" value="1"/>
</dbReference>
<gene>
    <name evidence="10" type="ORF">CINCED_3A016375</name>
</gene>
<evidence type="ECO:0000259" key="8">
    <source>
        <dbReference type="SMART" id="SM00849"/>
    </source>
</evidence>
<dbReference type="SMART" id="SM00849">
    <property type="entry name" value="Lactamase_B"/>
    <property type="match status" value="1"/>
</dbReference>
<keyword evidence="3 6" id="KW-0507">mRNA processing</keyword>
<dbReference type="Pfam" id="PF13299">
    <property type="entry name" value="CPSF100_C"/>
    <property type="match status" value="1"/>
</dbReference>
<comment type="subcellular location">
    <subcellularLocation>
        <location evidence="1 6">Nucleus</location>
    </subcellularLocation>
</comment>
<dbReference type="Proteomes" id="UP000325440">
    <property type="component" value="Unassembled WGS sequence"/>
</dbReference>
<evidence type="ECO:0000256" key="2">
    <source>
        <dbReference type="ARBA" id="ARBA00010624"/>
    </source>
</evidence>
<dbReference type="OrthoDB" id="64353at2759"/>
<feature type="region of interest" description="Disordered" evidence="7">
    <location>
        <begin position="395"/>
        <end position="421"/>
    </location>
</feature>
<keyword evidence="5 6" id="KW-0539">Nucleus</keyword>
<feature type="domain" description="Metallo-beta-lactamase" evidence="8">
    <location>
        <begin position="17"/>
        <end position="227"/>
    </location>
</feature>
<dbReference type="Gene3D" id="3.60.15.10">
    <property type="entry name" value="Ribonuclease Z/Hydroxyacylglutathione hydrolase-like"/>
    <property type="match status" value="1"/>
</dbReference>
<proteinExistence type="inferred from homology"/>
<evidence type="ECO:0000256" key="1">
    <source>
        <dbReference type="ARBA" id="ARBA00004123"/>
    </source>
</evidence>
<dbReference type="InterPro" id="IPR001279">
    <property type="entry name" value="Metallo-B-lactamas"/>
</dbReference>
<dbReference type="InterPro" id="IPR036866">
    <property type="entry name" value="RibonucZ/Hydroxyglut_hydro"/>
</dbReference>
<keyword evidence="11" id="KW-1185">Reference proteome</keyword>
<dbReference type="GO" id="GO:0003723">
    <property type="term" value="F:RNA binding"/>
    <property type="evidence" value="ECO:0007669"/>
    <property type="project" value="UniProtKB-KW"/>
</dbReference>
<feature type="domain" description="Beta-Casp" evidence="9">
    <location>
        <begin position="243"/>
        <end position="368"/>
    </location>
</feature>